<evidence type="ECO:0000313" key="4">
    <source>
        <dbReference type="Proteomes" id="UP001064087"/>
    </source>
</evidence>
<dbReference type="Pfam" id="PF13193">
    <property type="entry name" value="AMP-binding_C"/>
    <property type="match status" value="1"/>
</dbReference>
<name>A0ABY6D7V6_9RHOB</name>
<dbReference type="InterPro" id="IPR000873">
    <property type="entry name" value="AMP-dep_synth/lig_dom"/>
</dbReference>
<dbReference type="Gene3D" id="3.40.50.12780">
    <property type="entry name" value="N-terminal domain of ligase-like"/>
    <property type="match status" value="1"/>
</dbReference>
<dbReference type="Pfam" id="PF00501">
    <property type="entry name" value="AMP-binding"/>
    <property type="match status" value="1"/>
</dbReference>
<evidence type="ECO:0000259" key="1">
    <source>
        <dbReference type="Pfam" id="PF00501"/>
    </source>
</evidence>
<dbReference type="RefSeq" id="WP_263047178.1">
    <property type="nucleotide sequence ID" value="NZ_CP106738.1"/>
</dbReference>
<dbReference type="SUPFAM" id="SSF56801">
    <property type="entry name" value="Acetyl-CoA synthetase-like"/>
    <property type="match status" value="1"/>
</dbReference>
<feature type="domain" description="AMP-dependent synthetase/ligase" evidence="1">
    <location>
        <begin position="72"/>
        <end position="255"/>
    </location>
</feature>
<protein>
    <submittedName>
        <fullName evidence="3">AMP-binding protein</fullName>
    </submittedName>
</protein>
<dbReference type="PANTHER" id="PTHR43767:SF1">
    <property type="entry name" value="NONRIBOSOMAL PEPTIDE SYNTHASE PES1 (EUROFUNG)-RELATED"/>
    <property type="match status" value="1"/>
</dbReference>
<feature type="domain" description="AMP-binding enzyme C-terminal" evidence="2">
    <location>
        <begin position="306"/>
        <end position="379"/>
    </location>
</feature>
<proteinExistence type="predicted"/>
<accession>A0ABY6D7V6</accession>
<dbReference type="InterPro" id="IPR025110">
    <property type="entry name" value="AMP-bd_C"/>
</dbReference>
<dbReference type="InterPro" id="IPR050237">
    <property type="entry name" value="ATP-dep_AMP-bd_enzyme"/>
</dbReference>
<dbReference type="Proteomes" id="UP001064087">
    <property type="component" value="Chromosome"/>
</dbReference>
<evidence type="ECO:0000259" key="2">
    <source>
        <dbReference type="Pfam" id="PF13193"/>
    </source>
</evidence>
<evidence type="ECO:0000313" key="3">
    <source>
        <dbReference type="EMBL" id="UXX82178.1"/>
    </source>
</evidence>
<keyword evidence="4" id="KW-1185">Reference proteome</keyword>
<sequence length="393" mass="41825">MALAPTEIPAPAIAPTQFLWHPATRGYERGELASSDSALGQLRIAMQSGKGFAVAQEGLGPMLPPGILQCQTGGTTGTPKLIERNHSSWISSFIQNAHHFGIGPGTAVGCFGGLGHSLALYAAIEAAHMGADIHMLVGLRPRAQIAELSRHNVSVLYATPTQLSLLTTVQATLPAVRHVLCGGGQLGAEARNKVHILCPSAEITVFYGASETSFVSLSDAHTPPGSVGRAYGTARIEIRNGGEVWVSSPYLFSHYASGHSVETRRDGAFLTVGEMGWLDKDGYLFLTGRRDRMVRIAEQSVHPETVEARLLTDPDVAMACVLPRDDAARGQVLEAVIASAPNPTLADRLDRDCRIAFGPLIAPRAFHFLPELPLRAAGKPDLARLAAWLDSLA</sequence>
<dbReference type="EMBL" id="CP106738">
    <property type="protein sequence ID" value="UXX82178.1"/>
    <property type="molecule type" value="Genomic_DNA"/>
</dbReference>
<dbReference type="PANTHER" id="PTHR43767">
    <property type="entry name" value="LONG-CHAIN-FATTY-ACID--COA LIGASE"/>
    <property type="match status" value="1"/>
</dbReference>
<organism evidence="3 4">
    <name type="scientific">Roseovarius pelagicus</name>
    <dbReference type="NCBI Taxonomy" id="2980108"/>
    <lineage>
        <taxon>Bacteria</taxon>
        <taxon>Pseudomonadati</taxon>
        <taxon>Pseudomonadota</taxon>
        <taxon>Alphaproteobacteria</taxon>
        <taxon>Rhodobacterales</taxon>
        <taxon>Roseobacteraceae</taxon>
        <taxon>Roseovarius</taxon>
    </lineage>
</organism>
<dbReference type="Gene3D" id="3.30.300.30">
    <property type="match status" value="1"/>
</dbReference>
<reference evidence="3" key="1">
    <citation type="submission" date="2022-10" db="EMBL/GenBank/DDBJ databases">
        <title>Roseovarius pelagicus sp. nov., isolated from Arctic seawater.</title>
        <authorList>
            <person name="Hong Y.W."/>
            <person name="Hwang C.Y."/>
        </authorList>
    </citation>
    <scope>NUCLEOTIDE SEQUENCE</scope>
    <source>
        <strain evidence="3">HL-MP18</strain>
    </source>
</reference>
<dbReference type="InterPro" id="IPR045851">
    <property type="entry name" value="AMP-bd_C_sf"/>
</dbReference>
<dbReference type="InterPro" id="IPR042099">
    <property type="entry name" value="ANL_N_sf"/>
</dbReference>
<gene>
    <name evidence="3" type="ORF">N7U68_13830</name>
</gene>